<dbReference type="WBParaSite" id="L893_g8504.t1">
    <property type="protein sequence ID" value="L893_g8504.t1"/>
    <property type="gene ID" value="L893_g8504"/>
</dbReference>
<accession>A0A1I8ASR6</accession>
<dbReference type="InterPro" id="IPR001232">
    <property type="entry name" value="SKP1-like"/>
</dbReference>
<reference evidence="7" key="1">
    <citation type="submission" date="2016-11" db="UniProtKB">
        <authorList>
            <consortium name="WormBaseParasite"/>
        </authorList>
    </citation>
    <scope>IDENTIFICATION</scope>
</reference>
<dbReference type="SMART" id="SM00512">
    <property type="entry name" value="Skp1"/>
    <property type="match status" value="1"/>
</dbReference>
<feature type="compositionally biased region" description="Pro residues" evidence="4">
    <location>
        <begin position="70"/>
        <end position="83"/>
    </location>
</feature>
<protein>
    <recommendedName>
        <fullName evidence="3">Skp1-related protein</fullName>
    </recommendedName>
</protein>
<comment type="similarity">
    <text evidence="1 3">Belongs to the SKP1 family.</text>
</comment>
<dbReference type="InterPro" id="IPR016897">
    <property type="entry name" value="SKP1"/>
</dbReference>
<evidence type="ECO:0000313" key="6">
    <source>
        <dbReference type="Proteomes" id="UP000095287"/>
    </source>
</evidence>
<sequence length="156" mass="17677">MTTFRLQSKDGELVEISSEALQQSITLRTMIEGTDLESGDTPIPLDNLDGATIRKVVEWCEKHKKDAEPQPEPSEPGPKPAQPPFDMTPWDRQFLGVDAISIPEMATLIQAANYLDIPLLYKYCCKRIFLDYIKDRSVEQLRAVFEPREESAPPNN</sequence>
<dbReference type="Proteomes" id="UP000095287">
    <property type="component" value="Unplaced"/>
</dbReference>
<evidence type="ECO:0000256" key="2">
    <source>
        <dbReference type="ARBA" id="ARBA00022786"/>
    </source>
</evidence>
<feature type="region of interest" description="Disordered" evidence="4">
    <location>
        <begin position="62"/>
        <end position="89"/>
    </location>
</feature>
<dbReference type="Pfam" id="PF03931">
    <property type="entry name" value="Skp1_POZ"/>
    <property type="match status" value="1"/>
</dbReference>
<keyword evidence="2 3" id="KW-0833">Ubl conjugation pathway</keyword>
<name>A0A1I8ASR6_9BILA</name>
<dbReference type="InterPro" id="IPR011333">
    <property type="entry name" value="SKP1/BTB/POZ_sf"/>
</dbReference>
<feature type="domain" description="SKP1 component POZ" evidence="5">
    <location>
        <begin position="4"/>
        <end position="65"/>
    </location>
</feature>
<dbReference type="GO" id="GO:0006511">
    <property type="term" value="P:ubiquitin-dependent protein catabolic process"/>
    <property type="evidence" value="ECO:0007669"/>
    <property type="project" value="InterPro"/>
</dbReference>
<dbReference type="CDD" id="cd18322">
    <property type="entry name" value="BTB_POZ_SKP1"/>
    <property type="match status" value="1"/>
</dbReference>
<dbReference type="GO" id="GO:0016567">
    <property type="term" value="P:protein ubiquitination"/>
    <property type="evidence" value="ECO:0007669"/>
    <property type="project" value="UniProtKB-UniPathway"/>
</dbReference>
<dbReference type="Gene3D" id="3.30.710.10">
    <property type="entry name" value="Potassium Channel Kv1.1, Chain A"/>
    <property type="match status" value="1"/>
</dbReference>
<dbReference type="SUPFAM" id="SSF81382">
    <property type="entry name" value="Skp1 dimerisation domain-like"/>
    <property type="match status" value="1"/>
</dbReference>
<evidence type="ECO:0000259" key="5">
    <source>
        <dbReference type="Pfam" id="PF03931"/>
    </source>
</evidence>
<evidence type="ECO:0000256" key="4">
    <source>
        <dbReference type="SAM" id="MobiDB-lite"/>
    </source>
</evidence>
<evidence type="ECO:0000313" key="7">
    <source>
        <dbReference type="WBParaSite" id="L893_g8504.t1"/>
    </source>
</evidence>
<dbReference type="SUPFAM" id="SSF54695">
    <property type="entry name" value="POZ domain"/>
    <property type="match status" value="1"/>
</dbReference>
<comment type="pathway">
    <text evidence="3">Protein modification; protein ubiquitination.</text>
</comment>
<evidence type="ECO:0000256" key="3">
    <source>
        <dbReference type="PIRNR" id="PIRNR028729"/>
    </source>
</evidence>
<dbReference type="AlphaFoldDB" id="A0A1I8ASR6"/>
<proteinExistence type="inferred from homology"/>
<evidence type="ECO:0000256" key="1">
    <source>
        <dbReference type="ARBA" id="ARBA00009993"/>
    </source>
</evidence>
<dbReference type="InterPro" id="IPR016073">
    <property type="entry name" value="Skp1_comp_POZ"/>
</dbReference>
<organism evidence="6 7">
    <name type="scientific">Steinernema glaseri</name>
    <dbReference type="NCBI Taxonomy" id="37863"/>
    <lineage>
        <taxon>Eukaryota</taxon>
        <taxon>Metazoa</taxon>
        <taxon>Ecdysozoa</taxon>
        <taxon>Nematoda</taxon>
        <taxon>Chromadorea</taxon>
        <taxon>Rhabditida</taxon>
        <taxon>Tylenchina</taxon>
        <taxon>Panagrolaimomorpha</taxon>
        <taxon>Strongyloidoidea</taxon>
        <taxon>Steinernematidae</taxon>
        <taxon>Steinernema</taxon>
    </lineage>
</organism>
<dbReference type="UniPathway" id="UPA00143"/>
<keyword evidence="6" id="KW-1185">Reference proteome</keyword>
<comment type="function">
    <text evidence="3">Probable essential component of SCF (SKP1-CUL1-F-box protein) E3 ubiquitin-protein ligase complexes, which mediate the ubiquitination and subsequent proteasomal degradation of target proteins. Regulates cell proliferation during embryonic and larval development.</text>
</comment>
<dbReference type="PIRSF" id="PIRSF028729">
    <property type="entry name" value="E3_ubiquit_lig_SCF_Skp"/>
    <property type="match status" value="1"/>
</dbReference>
<dbReference type="PANTHER" id="PTHR11165">
    <property type="entry name" value="SKP1"/>
    <property type="match status" value="1"/>
</dbReference>
<dbReference type="InterPro" id="IPR036296">
    <property type="entry name" value="SKP1-like_dim_sf"/>
</dbReference>